<evidence type="ECO:0000256" key="2">
    <source>
        <dbReference type="ARBA" id="ARBA00007069"/>
    </source>
</evidence>
<evidence type="ECO:0000256" key="6">
    <source>
        <dbReference type="ARBA" id="ARBA00022989"/>
    </source>
</evidence>
<feature type="transmembrane region" description="Helical" evidence="8">
    <location>
        <begin position="95"/>
        <end position="117"/>
    </location>
</feature>
<keyword evidence="6 8" id="KW-1133">Transmembrane helix</keyword>
<evidence type="ECO:0000256" key="5">
    <source>
        <dbReference type="ARBA" id="ARBA00022692"/>
    </source>
</evidence>
<keyword evidence="5 8" id="KW-0812">Transmembrane</keyword>
<sequence>MADLAPPAVGKRPAKLFNWGRLAVIGSPQLWLIAFLLAPFFVLLKISLSESNALGIGFDPIISYVNDSLQFKLRFGAYLALVRDNLYILTYLSSLWYAFLTTVLCLVIGYPFSYFLARSNPNVRSALLMLVMLPFWTSFLIRIYAWKNLLDVNGLINQFLMWAGIIHTPLRMMFTEFSFMIGMVYGYIPFMILPLYATLVKLDTRMIEAAADLGATPLKTFWLVTIPLSRSGIIAGSLLVFIPAVGEYVIPELLAGPSTLNIGRVMWNEFFLNLDWQRASAVAIVMIILILGPIAVFNKYQTKALEAAR</sequence>
<dbReference type="Gene3D" id="1.10.3720.10">
    <property type="entry name" value="MetI-like"/>
    <property type="match status" value="1"/>
</dbReference>
<dbReference type="PROSITE" id="PS50928">
    <property type="entry name" value="ABC_TM1"/>
    <property type="match status" value="1"/>
</dbReference>
<feature type="transmembrane region" description="Helical" evidence="8">
    <location>
        <begin position="22"/>
        <end position="44"/>
    </location>
</feature>
<evidence type="ECO:0000256" key="4">
    <source>
        <dbReference type="ARBA" id="ARBA00022475"/>
    </source>
</evidence>
<accession>E6PUJ7</accession>
<feature type="transmembrane region" description="Helical" evidence="8">
    <location>
        <begin position="276"/>
        <end position="297"/>
    </location>
</feature>
<reference evidence="10" key="1">
    <citation type="submission" date="2009-10" db="EMBL/GenBank/DDBJ databases">
        <title>Diversity of trophic interactions inside an arsenic-rich microbial ecosystem.</title>
        <authorList>
            <person name="Bertin P.N."/>
            <person name="Heinrich-Salmeron A."/>
            <person name="Pelletier E."/>
            <person name="Goulhen-Chollet F."/>
            <person name="Arsene-Ploetze F."/>
            <person name="Gallien S."/>
            <person name="Calteau A."/>
            <person name="Vallenet D."/>
            <person name="Casiot C."/>
            <person name="Chane-Woon-Ming B."/>
            <person name="Giloteaux L."/>
            <person name="Barakat M."/>
            <person name="Bonnefoy V."/>
            <person name="Bruneel O."/>
            <person name="Chandler M."/>
            <person name="Cleiss J."/>
            <person name="Duran R."/>
            <person name="Elbaz-Poulichet F."/>
            <person name="Fonknechten N."/>
            <person name="Lauga B."/>
            <person name="Mornico D."/>
            <person name="Ortet P."/>
            <person name="Schaeffer C."/>
            <person name="Siguier P."/>
            <person name="Alexander Thil Smith A."/>
            <person name="Van Dorsselaer A."/>
            <person name="Weissenbach J."/>
            <person name="Medigue C."/>
            <person name="Le Paslier D."/>
        </authorList>
    </citation>
    <scope>NUCLEOTIDE SEQUENCE</scope>
</reference>
<evidence type="ECO:0000256" key="3">
    <source>
        <dbReference type="ARBA" id="ARBA00022448"/>
    </source>
</evidence>
<name>E6PUJ7_9ZZZZ</name>
<dbReference type="CDD" id="cd06261">
    <property type="entry name" value="TM_PBP2"/>
    <property type="match status" value="1"/>
</dbReference>
<feature type="transmembrane region" description="Helical" evidence="8">
    <location>
        <begin position="126"/>
        <end position="145"/>
    </location>
</feature>
<dbReference type="GO" id="GO:0055085">
    <property type="term" value="P:transmembrane transport"/>
    <property type="evidence" value="ECO:0007669"/>
    <property type="project" value="InterPro"/>
</dbReference>
<evidence type="ECO:0000256" key="8">
    <source>
        <dbReference type="SAM" id="Phobius"/>
    </source>
</evidence>
<dbReference type="InterPro" id="IPR000515">
    <property type="entry name" value="MetI-like"/>
</dbReference>
<dbReference type="AlphaFoldDB" id="E6PUJ7"/>
<dbReference type="PANTHER" id="PTHR42929">
    <property type="entry name" value="INNER MEMBRANE ABC TRANSPORTER PERMEASE PROTEIN YDCU-RELATED-RELATED"/>
    <property type="match status" value="1"/>
</dbReference>
<organism evidence="10">
    <name type="scientific">mine drainage metagenome</name>
    <dbReference type="NCBI Taxonomy" id="410659"/>
    <lineage>
        <taxon>unclassified sequences</taxon>
        <taxon>metagenomes</taxon>
        <taxon>ecological metagenomes</taxon>
    </lineage>
</organism>
<evidence type="ECO:0000256" key="1">
    <source>
        <dbReference type="ARBA" id="ARBA00004651"/>
    </source>
</evidence>
<dbReference type="PANTHER" id="PTHR42929:SF3">
    <property type="entry name" value="PUTRESCINE TRANSPORT SYSTEM PERMEASE PROTEIN POTH"/>
    <property type="match status" value="1"/>
</dbReference>
<evidence type="ECO:0000313" key="10">
    <source>
        <dbReference type="EMBL" id="CBH98604.1"/>
    </source>
</evidence>
<keyword evidence="4" id="KW-1003">Cell membrane</keyword>
<comment type="caution">
    <text evidence="10">The sequence shown here is derived from an EMBL/GenBank/DDBJ whole genome shotgun (WGS) entry which is preliminary data.</text>
</comment>
<dbReference type="InterPro" id="IPR035906">
    <property type="entry name" value="MetI-like_sf"/>
</dbReference>
<dbReference type="EMBL" id="CABM01000058">
    <property type="protein sequence ID" value="CBH98604.1"/>
    <property type="molecule type" value="Genomic_DNA"/>
</dbReference>
<comment type="subcellular location">
    <subcellularLocation>
        <location evidence="1">Cell membrane</location>
        <topology evidence="1">Multi-pass membrane protein</topology>
    </subcellularLocation>
</comment>
<keyword evidence="3" id="KW-0813">Transport</keyword>
<dbReference type="SUPFAM" id="SSF161098">
    <property type="entry name" value="MetI-like"/>
    <property type="match status" value="1"/>
</dbReference>
<feature type="transmembrane region" description="Helical" evidence="8">
    <location>
        <begin position="177"/>
        <end position="200"/>
    </location>
</feature>
<proteinExistence type="inferred from homology"/>
<protein>
    <submittedName>
        <fullName evidence="10">Putrescine transport system permease protein potH</fullName>
    </submittedName>
</protein>
<gene>
    <name evidence="10" type="primary">potH</name>
    <name evidence="10" type="ORF">CARN2_4086</name>
</gene>
<dbReference type="Pfam" id="PF00528">
    <property type="entry name" value="BPD_transp_1"/>
    <property type="match status" value="1"/>
</dbReference>
<evidence type="ECO:0000256" key="7">
    <source>
        <dbReference type="ARBA" id="ARBA00023136"/>
    </source>
</evidence>
<dbReference type="GO" id="GO:0005886">
    <property type="term" value="C:plasma membrane"/>
    <property type="evidence" value="ECO:0007669"/>
    <property type="project" value="UniProtKB-SubCell"/>
</dbReference>
<evidence type="ECO:0000259" key="9">
    <source>
        <dbReference type="PROSITE" id="PS50928"/>
    </source>
</evidence>
<comment type="similarity">
    <text evidence="2">Belongs to the binding-protein-dependent transport system permease family. CysTW subfamily.</text>
</comment>
<feature type="transmembrane region" description="Helical" evidence="8">
    <location>
        <begin position="221"/>
        <end position="245"/>
    </location>
</feature>
<keyword evidence="7 8" id="KW-0472">Membrane</keyword>
<feature type="domain" description="ABC transmembrane type-1" evidence="9">
    <location>
        <begin position="91"/>
        <end position="297"/>
    </location>
</feature>